<dbReference type="AlphaFoldDB" id="A0A7S8IUJ8"/>
<organism evidence="3 4">
    <name type="scientific">Qipengyuania soli</name>
    <dbReference type="NCBI Taxonomy" id="2782568"/>
    <lineage>
        <taxon>Bacteria</taxon>
        <taxon>Pseudomonadati</taxon>
        <taxon>Pseudomonadota</taxon>
        <taxon>Alphaproteobacteria</taxon>
        <taxon>Sphingomonadales</taxon>
        <taxon>Erythrobacteraceae</taxon>
        <taxon>Qipengyuania</taxon>
    </lineage>
</organism>
<dbReference type="InterPro" id="IPR013658">
    <property type="entry name" value="SGL"/>
</dbReference>
<dbReference type="InterPro" id="IPR011042">
    <property type="entry name" value="6-blade_b-propeller_TolB-like"/>
</dbReference>
<dbReference type="Gene3D" id="2.120.10.30">
    <property type="entry name" value="TolB, C-terminal domain"/>
    <property type="match status" value="1"/>
</dbReference>
<dbReference type="RefSeq" id="WP_200982144.1">
    <property type="nucleotide sequence ID" value="NZ_CP064654.1"/>
</dbReference>
<accession>A0A7S8IUJ8</accession>
<dbReference type="SUPFAM" id="SSF63829">
    <property type="entry name" value="Calcium-dependent phosphotriesterase"/>
    <property type="match status" value="1"/>
</dbReference>
<feature type="domain" description="SMP-30/Gluconolactonase/LRE-like region" evidence="2">
    <location>
        <begin position="14"/>
        <end position="269"/>
    </location>
</feature>
<evidence type="ECO:0000256" key="1">
    <source>
        <dbReference type="ARBA" id="ARBA00022801"/>
    </source>
</evidence>
<dbReference type="Pfam" id="PF08450">
    <property type="entry name" value="SGL"/>
    <property type="match status" value="1"/>
</dbReference>
<keyword evidence="4" id="KW-1185">Reference proteome</keyword>
<dbReference type="KEGG" id="qso:IRL76_00430"/>
<evidence type="ECO:0000259" key="2">
    <source>
        <dbReference type="Pfam" id="PF08450"/>
    </source>
</evidence>
<dbReference type="PANTHER" id="PTHR47572:SF4">
    <property type="entry name" value="LACTONASE DRP35"/>
    <property type="match status" value="1"/>
</dbReference>
<evidence type="ECO:0000313" key="3">
    <source>
        <dbReference type="EMBL" id="QPC99094.1"/>
    </source>
</evidence>
<dbReference type="InterPro" id="IPR051262">
    <property type="entry name" value="SMP-30/CGR1_Lactonase"/>
</dbReference>
<name>A0A7S8IUJ8_9SPHN</name>
<dbReference type="EMBL" id="CP064654">
    <property type="protein sequence ID" value="QPC99094.1"/>
    <property type="molecule type" value="Genomic_DNA"/>
</dbReference>
<protein>
    <submittedName>
        <fullName evidence="3">SMP-30/gluconolactonase/LRE family protein</fullName>
    </submittedName>
</protein>
<evidence type="ECO:0000313" key="4">
    <source>
        <dbReference type="Proteomes" id="UP000594459"/>
    </source>
</evidence>
<dbReference type="Proteomes" id="UP000594459">
    <property type="component" value="Chromosome"/>
</dbReference>
<sequence>MSRTQRLVADGIHFAEGPRWREGRLWFSDFYAHRIYSVSEAGGDMRVELQLKGEEQSSGLGWMPDGSLLFVKMQAQELWRRWPDGRLERHADLSGIATFWCNDMVVDAKGRAYVGNFGFDLDAELSARGPESVLANHPTTPMALVEMDGTVRSAAGNEHFGFPNGTVITPDDKTLIVGETLAGRLTAFDIADDGSLTNRRVWASTLPHIPDGICLDSEDAIWIADPLAPRCVRIAEGGEVLEIVETEGLNCYACMLGGADGRTLFTLTAPSSHREHASAEKAGRIYACTVDVGRAGLP</sequence>
<reference evidence="3 4" key="1">
    <citation type="submission" date="2020-11" db="EMBL/GenBank/DDBJ databases">
        <title>The genome sequence of Erythrobacter sp. 6D36.</title>
        <authorList>
            <person name="Liu Y."/>
        </authorList>
    </citation>
    <scope>NUCLEOTIDE SEQUENCE [LARGE SCALE GENOMIC DNA]</scope>
    <source>
        <strain evidence="3 4">6D36</strain>
    </source>
</reference>
<dbReference type="PANTHER" id="PTHR47572">
    <property type="entry name" value="LIPOPROTEIN-RELATED"/>
    <property type="match status" value="1"/>
</dbReference>
<dbReference type="GO" id="GO:0016787">
    <property type="term" value="F:hydrolase activity"/>
    <property type="evidence" value="ECO:0007669"/>
    <property type="project" value="UniProtKB-KW"/>
</dbReference>
<proteinExistence type="predicted"/>
<gene>
    <name evidence="3" type="ORF">IRL76_00430</name>
</gene>
<keyword evidence="1" id="KW-0378">Hydrolase</keyword>